<protein>
    <submittedName>
        <fullName evidence="1">Uncharacterized protein</fullName>
    </submittedName>
</protein>
<dbReference type="EMBL" id="CADCTM010000825">
    <property type="protein sequence ID" value="CAA9295719.1"/>
    <property type="molecule type" value="Genomic_DNA"/>
</dbReference>
<name>A0A6J4K4V0_9CYAN</name>
<gene>
    <name evidence="1" type="ORF">AVDCRST_MAG92-4680</name>
</gene>
<dbReference type="AlphaFoldDB" id="A0A6J4K4V0"/>
<evidence type="ECO:0000313" key="1">
    <source>
        <dbReference type="EMBL" id="CAA9295719.1"/>
    </source>
</evidence>
<reference evidence="1" key="1">
    <citation type="submission" date="2020-02" db="EMBL/GenBank/DDBJ databases">
        <authorList>
            <person name="Meier V. D."/>
        </authorList>
    </citation>
    <scope>NUCLEOTIDE SEQUENCE</scope>
    <source>
        <strain evidence="1">AVDCRST_MAG92</strain>
    </source>
</reference>
<accession>A0A6J4K4V0</accession>
<organism evidence="1">
    <name type="scientific">uncultured Coleofasciculus sp</name>
    <dbReference type="NCBI Taxonomy" id="1267456"/>
    <lineage>
        <taxon>Bacteria</taxon>
        <taxon>Bacillati</taxon>
        <taxon>Cyanobacteriota</taxon>
        <taxon>Cyanophyceae</taxon>
        <taxon>Coleofasciculales</taxon>
        <taxon>Coleofasciculaceae</taxon>
        <taxon>Coleofasciculus</taxon>
        <taxon>environmental samples</taxon>
    </lineage>
</organism>
<sequence>MAINTRIRLEPDIEDYLRNQAQRVIGKSGEKVSGAELTTITNRLLYEHKLAQTMVRHEFLPKVLSWLKAIVPGAIGSNKVVALAQAEQPILKQSETEDFDFAIDFAAQFDEDAA</sequence>
<proteinExistence type="predicted"/>